<feature type="non-terminal residue" evidence="2">
    <location>
        <position position="1"/>
    </location>
</feature>
<evidence type="ECO:0000313" key="2">
    <source>
        <dbReference type="EMBL" id="CAA83956.1"/>
    </source>
</evidence>
<sequence length="247" mass="27498">EFEDQSVDADHHQDQRDVRVCDHHQQLSAPVRFDLLIGKASGVERNPVSARRLRYGHLPALEDHHTRCEDIDHIFLECCVRGKAQRLGHRFFSPIYIPSAQFGERADIGRSIVDRLCLHRGVRHPGGRGIFTFFLGLGVLILVLLSFAAARNAEIGDLDRRRTRRLVPGAIAYMAGIKNIGACARPARALGLTYVATGTGERRIARMIARIETSKPPGVSICRITRGALRRPPFASPAIYSRIAPDQ</sequence>
<name>Q24924_9EIME</name>
<protein>
    <submittedName>
        <fullName evidence="2">(U82/129) DNA sequence (1173bp)</fullName>
    </submittedName>
</protein>
<evidence type="ECO:0000256" key="1">
    <source>
        <dbReference type="SAM" id="Phobius"/>
    </source>
</evidence>
<dbReference type="EMBL" id="Z33907">
    <property type="protein sequence ID" value="CAA83956.1"/>
    <property type="molecule type" value="Genomic_DNA"/>
</dbReference>
<keyword evidence="1" id="KW-1133">Transmembrane helix</keyword>
<dbReference type="PIR" id="S45063">
    <property type="entry name" value="S45063"/>
</dbReference>
<feature type="transmembrane region" description="Helical" evidence="1">
    <location>
        <begin position="130"/>
        <end position="150"/>
    </location>
</feature>
<accession>Q24924</accession>
<dbReference type="AlphaFoldDB" id="Q24924"/>
<keyword evidence="1" id="KW-0472">Membrane</keyword>
<keyword evidence="1" id="KW-0812">Transmembrane</keyword>
<organism evidence="2">
    <name type="scientific">Eimeria stiedai</name>
    <dbReference type="NCBI Taxonomy" id="471275"/>
    <lineage>
        <taxon>Eukaryota</taxon>
        <taxon>Sar</taxon>
        <taxon>Alveolata</taxon>
        <taxon>Apicomplexa</taxon>
        <taxon>Conoidasida</taxon>
        <taxon>Coccidia</taxon>
        <taxon>Eucoccidiorida</taxon>
        <taxon>Eimeriorina</taxon>
        <taxon>Eimeriidae</taxon>
        <taxon>Eimeria</taxon>
    </lineage>
</organism>
<proteinExistence type="predicted"/>
<reference evidence="2" key="1">
    <citation type="submission" date="1994-05" db="EMBL/GenBank/DDBJ databases">
        <authorList>
            <person name="Tazka H."/>
        </authorList>
    </citation>
    <scope>NUCLEOTIDE SEQUENCE</scope>
</reference>